<gene>
    <name evidence="7" type="ORF">SAMN05216581_4575</name>
</gene>
<name>A0A1H6NXK4_9PSED</name>
<organism evidence="7 8">
    <name type="scientific">Pseudomonas asplenii</name>
    <dbReference type="NCBI Taxonomy" id="53407"/>
    <lineage>
        <taxon>Bacteria</taxon>
        <taxon>Pseudomonadati</taxon>
        <taxon>Pseudomonadota</taxon>
        <taxon>Gammaproteobacteria</taxon>
        <taxon>Pseudomonadales</taxon>
        <taxon>Pseudomonadaceae</taxon>
        <taxon>Pseudomonas</taxon>
    </lineage>
</organism>
<dbReference type="AlphaFoldDB" id="A0A1H6NXK4"/>
<dbReference type="PANTHER" id="PTHR42978">
    <property type="entry name" value="QUORUM-QUENCHING LACTONASE YTNP-RELATED-RELATED"/>
    <property type="match status" value="1"/>
</dbReference>
<proteinExistence type="inferred from homology"/>
<dbReference type="GO" id="GO:0046872">
    <property type="term" value="F:metal ion binding"/>
    <property type="evidence" value="ECO:0007669"/>
    <property type="project" value="UniProtKB-KW"/>
</dbReference>
<dbReference type="InterPro" id="IPR036866">
    <property type="entry name" value="RibonucZ/Hydroxyglut_hydro"/>
</dbReference>
<dbReference type="RefSeq" id="WP_010453108.1">
    <property type="nucleotide sequence ID" value="NZ_CP087202.1"/>
</dbReference>
<dbReference type="GO" id="GO:0016787">
    <property type="term" value="F:hydrolase activity"/>
    <property type="evidence" value="ECO:0007669"/>
    <property type="project" value="UniProtKB-KW"/>
</dbReference>
<dbReference type="CDD" id="cd07720">
    <property type="entry name" value="OPHC2-like_MBL-fold"/>
    <property type="match status" value="1"/>
</dbReference>
<evidence type="ECO:0000259" key="6">
    <source>
        <dbReference type="SMART" id="SM00849"/>
    </source>
</evidence>
<evidence type="ECO:0000256" key="5">
    <source>
        <dbReference type="SAM" id="SignalP"/>
    </source>
</evidence>
<dbReference type="EMBL" id="LT629972">
    <property type="protein sequence ID" value="SEI21650.1"/>
    <property type="molecule type" value="Genomic_DNA"/>
</dbReference>
<dbReference type="Pfam" id="PF00753">
    <property type="entry name" value="Lactamase_B"/>
    <property type="match status" value="1"/>
</dbReference>
<feature type="signal peptide" evidence="5">
    <location>
        <begin position="1"/>
        <end position="26"/>
    </location>
</feature>
<dbReference type="OrthoDB" id="5443440at2"/>
<dbReference type="InterPro" id="IPR051013">
    <property type="entry name" value="MBL_superfamily_lactonases"/>
</dbReference>
<keyword evidence="5" id="KW-0732">Signal</keyword>
<evidence type="ECO:0000313" key="7">
    <source>
        <dbReference type="EMBL" id="SEI21650.1"/>
    </source>
</evidence>
<keyword evidence="2" id="KW-0479">Metal-binding</keyword>
<dbReference type="SUPFAM" id="SSF56281">
    <property type="entry name" value="Metallo-hydrolase/oxidoreductase"/>
    <property type="match status" value="1"/>
</dbReference>
<accession>A0A1H6NXK4</accession>
<keyword evidence="4" id="KW-0862">Zinc</keyword>
<dbReference type="Gene3D" id="3.60.15.10">
    <property type="entry name" value="Ribonuclease Z/Hydroxyacylglutathione hydrolase-like"/>
    <property type="match status" value="1"/>
</dbReference>
<keyword evidence="3" id="KW-0378">Hydrolase</keyword>
<evidence type="ECO:0000313" key="8">
    <source>
        <dbReference type="Proteomes" id="UP000182272"/>
    </source>
</evidence>
<evidence type="ECO:0000256" key="1">
    <source>
        <dbReference type="ARBA" id="ARBA00007749"/>
    </source>
</evidence>
<evidence type="ECO:0000256" key="4">
    <source>
        <dbReference type="ARBA" id="ARBA00022833"/>
    </source>
</evidence>
<evidence type="ECO:0000256" key="2">
    <source>
        <dbReference type="ARBA" id="ARBA00022723"/>
    </source>
</evidence>
<dbReference type="SMART" id="SM00849">
    <property type="entry name" value="Lactamase_B"/>
    <property type="match status" value="1"/>
</dbReference>
<sequence length="331" mass="35995">MKRSPLKNLAGILGLASLTLINQAMAQAPEQVRQQVPGYFRQAVGDYEVTALFDGYNDLSPELLKGLSPEKVRGLLKRQAIGPDRMPTTFNAYLINTGKHLVMIDSGAGHCVPQTAGQLVPNIRASGYQPEQVDTIFLTHLHLDHVCGLVDATGNALFPNATVYVAQAEADFWLDPQRKANAPDNAKEYFDIAQHSLAPYKDSGRLKTFTPPASPIAEVQTAYASGHTPGSTIYRFASNGSAISFIGDLIHNAAVQFDHPEVAIRFDVDPKKAIKAREDEFSQLAADGEWLAAAHLPFPGIGHVTQSARHFTWVPALYGPYTRAADVPLLK</sequence>
<dbReference type="Proteomes" id="UP000182272">
    <property type="component" value="Chromosome I"/>
</dbReference>
<feature type="chain" id="PRO_5009299108" evidence="5">
    <location>
        <begin position="27"/>
        <end position="331"/>
    </location>
</feature>
<dbReference type="InterPro" id="IPR001279">
    <property type="entry name" value="Metallo-B-lactamas"/>
</dbReference>
<comment type="similarity">
    <text evidence="1">Belongs to the metallo-beta-lactamase superfamily.</text>
</comment>
<feature type="domain" description="Metallo-beta-lactamase" evidence="6">
    <location>
        <begin position="89"/>
        <end position="295"/>
    </location>
</feature>
<protein>
    <submittedName>
        <fullName evidence="7">Glyoxylase, beta-lactamase superfamily II</fullName>
    </submittedName>
</protein>
<evidence type="ECO:0000256" key="3">
    <source>
        <dbReference type="ARBA" id="ARBA00022801"/>
    </source>
</evidence>
<reference evidence="7 8" key="1">
    <citation type="submission" date="2016-10" db="EMBL/GenBank/DDBJ databases">
        <authorList>
            <person name="de Groot N.N."/>
        </authorList>
    </citation>
    <scope>NUCLEOTIDE SEQUENCE [LARGE SCALE GENOMIC DNA]</scope>
    <source>
        <strain evidence="7 8">LMG 2158</strain>
    </source>
</reference>
<dbReference type="PANTHER" id="PTHR42978:SF6">
    <property type="entry name" value="QUORUM-QUENCHING LACTONASE YTNP-RELATED"/>
    <property type="match status" value="1"/>
</dbReference>